<proteinExistence type="predicted"/>
<sequence length="130" mass="14980">MQGTSWEQINILLNSIKDGSCDLEDNRIVEMIGNWIPSYNCEAAANGFLEVVPEVILARQHLKRALLKIAIRPMFYMGISESKQVFTWINHFLNERNSLSEECVAWLRNDLVESKAVLITDILKEIQEEE</sequence>
<dbReference type="OrthoDB" id="2618552at2"/>
<dbReference type="STRING" id="1469647.BC351_36795"/>
<evidence type="ECO:0000313" key="1">
    <source>
        <dbReference type="EMBL" id="OPH49675.1"/>
    </source>
</evidence>
<dbReference type="AlphaFoldDB" id="A0A1V4HBI5"/>
<comment type="caution">
    <text evidence="1">The sequence shown here is derived from an EMBL/GenBank/DDBJ whole genome shotgun (WGS) entry which is preliminary data.</text>
</comment>
<accession>A0A1V4HBI5</accession>
<dbReference type="RefSeq" id="WP_079418247.1">
    <property type="nucleotide sequence ID" value="NZ_MBTG01000037.1"/>
</dbReference>
<reference evidence="2" key="1">
    <citation type="submission" date="2016-07" db="EMBL/GenBank/DDBJ databases">
        <authorList>
            <person name="Florea S."/>
            <person name="Webb J.S."/>
            <person name="Jaromczyk J."/>
            <person name="Schardl C.L."/>
        </authorList>
    </citation>
    <scope>NUCLEOTIDE SEQUENCE [LARGE SCALE GENOMIC DNA]</scope>
    <source>
        <strain evidence="2">CY1</strain>
    </source>
</reference>
<protein>
    <submittedName>
        <fullName evidence="1">Uncharacterized protein</fullName>
    </submittedName>
</protein>
<evidence type="ECO:0000313" key="2">
    <source>
        <dbReference type="Proteomes" id="UP000190626"/>
    </source>
</evidence>
<gene>
    <name evidence="1" type="ORF">BC351_36795</name>
</gene>
<dbReference type="EMBL" id="MBTG01000037">
    <property type="protein sequence ID" value="OPH49675.1"/>
    <property type="molecule type" value="Genomic_DNA"/>
</dbReference>
<keyword evidence="2" id="KW-1185">Reference proteome</keyword>
<dbReference type="Proteomes" id="UP000190626">
    <property type="component" value="Unassembled WGS sequence"/>
</dbReference>
<organism evidence="1 2">
    <name type="scientific">Paenibacillus ferrarius</name>
    <dbReference type="NCBI Taxonomy" id="1469647"/>
    <lineage>
        <taxon>Bacteria</taxon>
        <taxon>Bacillati</taxon>
        <taxon>Bacillota</taxon>
        <taxon>Bacilli</taxon>
        <taxon>Bacillales</taxon>
        <taxon>Paenibacillaceae</taxon>
        <taxon>Paenibacillus</taxon>
    </lineage>
</organism>
<name>A0A1V4HBI5_9BACL</name>